<proteinExistence type="predicted"/>
<evidence type="ECO:0000256" key="1">
    <source>
        <dbReference type="SAM" id="Phobius"/>
    </source>
</evidence>
<feature type="transmembrane region" description="Helical" evidence="1">
    <location>
        <begin position="47"/>
        <end position="68"/>
    </location>
</feature>
<evidence type="ECO:0000313" key="2">
    <source>
        <dbReference type="EMBL" id="MFC4066039.1"/>
    </source>
</evidence>
<keyword evidence="1" id="KW-0472">Membrane</keyword>
<dbReference type="EMBL" id="JBHSBL010000014">
    <property type="protein sequence ID" value="MFC4066039.1"/>
    <property type="molecule type" value="Genomic_DNA"/>
</dbReference>
<organism evidence="2 3">
    <name type="scientific">Actinoplanes subglobosus</name>
    <dbReference type="NCBI Taxonomy" id="1547892"/>
    <lineage>
        <taxon>Bacteria</taxon>
        <taxon>Bacillati</taxon>
        <taxon>Actinomycetota</taxon>
        <taxon>Actinomycetes</taxon>
        <taxon>Micromonosporales</taxon>
        <taxon>Micromonosporaceae</taxon>
        <taxon>Actinoplanes</taxon>
    </lineage>
</organism>
<evidence type="ECO:0000313" key="3">
    <source>
        <dbReference type="Proteomes" id="UP001595867"/>
    </source>
</evidence>
<feature type="transmembrane region" description="Helical" evidence="1">
    <location>
        <begin position="188"/>
        <end position="205"/>
    </location>
</feature>
<gene>
    <name evidence="2" type="ORF">ACFO0C_13960</name>
</gene>
<feature type="transmembrane region" description="Helical" evidence="1">
    <location>
        <begin position="149"/>
        <end position="168"/>
    </location>
</feature>
<reference evidence="3" key="1">
    <citation type="journal article" date="2019" name="Int. J. Syst. Evol. Microbiol.">
        <title>The Global Catalogue of Microorganisms (GCM) 10K type strain sequencing project: providing services to taxonomists for standard genome sequencing and annotation.</title>
        <authorList>
            <consortium name="The Broad Institute Genomics Platform"/>
            <consortium name="The Broad Institute Genome Sequencing Center for Infectious Disease"/>
            <person name="Wu L."/>
            <person name="Ma J."/>
        </authorList>
    </citation>
    <scope>NUCLEOTIDE SEQUENCE [LARGE SCALE GENOMIC DNA]</scope>
    <source>
        <strain evidence="3">TBRC 5832</strain>
    </source>
</reference>
<keyword evidence="1" id="KW-1133">Transmembrane helix</keyword>
<name>A0ABV8ISX5_9ACTN</name>
<feature type="transmembrane region" description="Helical" evidence="1">
    <location>
        <begin position="20"/>
        <end position="41"/>
    </location>
</feature>
<feature type="transmembrane region" description="Helical" evidence="1">
    <location>
        <begin position="123"/>
        <end position="142"/>
    </location>
</feature>
<dbReference type="Proteomes" id="UP001595867">
    <property type="component" value="Unassembled WGS sequence"/>
</dbReference>
<sequence>MTGEPLAMVLLLVPRLARAVSWWPLGAAIALAVLAQVSVLAAEPLDWAVLSGLWLAAGVLGAGAGFALPDPMASTVITPVSRWVRQWLRAGLALVPAVLVWALIYVGVREAVRPEIVWPEGFVILQAAVCGLLPMAGAAVGARYRDTTTGAVVGPAVQGMLLVGSLFFSERASPWVMPGPEGWAVAQQVWPIALVLVLITFLLASRETKSPAGA</sequence>
<keyword evidence="3" id="KW-1185">Reference proteome</keyword>
<feature type="transmembrane region" description="Helical" evidence="1">
    <location>
        <begin position="88"/>
        <end position="108"/>
    </location>
</feature>
<comment type="caution">
    <text evidence="2">The sequence shown here is derived from an EMBL/GenBank/DDBJ whole genome shotgun (WGS) entry which is preliminary data.</text>
</comment>
<keyword evidence="1" id="KW-0812">Transmembrane</keyword>
<accession>A0ABV8ISX5</accession>
<protein>
    <submittedName>
        <fullName evidence="2">Uncharacterized protein</fullName>
    </submittedName>
</protein>